<dbReference type="InterPro" id="IPR055206">
    <property type="entry name" value="DEXQc_SUV3"/>
</dbReference>
<keyword evidence="3" id="KW-0378">Hydrolase</keyword>
<protein>
    <recommendedName>
        <fullName evidence="1">RNA helicase</fullName>
        <ecNumber evidence="1">3.6.4.13</ecNumber>
    </recommendedName>
</protein>
<dbReference type="InterPro" id="IPR027417">
    <property type="entry name" value="P-loop_NTPase"/>
</dbReference>
<keyword evidence="12" id="KW-1185">Reference proteome</keyword>
<dbReference type="PROSITE" id="PS51192">
    <property type="entry name" value="HELICASE_ATP_BIND_1"/>
    <property type="match status" value="1"/>
</dbReference>
<dbReference type="InterPro" id="IPR050699">
    <property type="entry name" value="RNA-DNA_Helicase"/>
</dbReference>
<dbReference type="EMBL" id="JAJHNU010000004">
    <property type="protein sequence ID" value="MDN4122170.1"/>
    <property type="molecule type" value="Genomic_DNA"/>
</dbReference>
<dbReference type="Pfam" id="PF00271">
    <property type="entry name" value="Helicase_C"/>
    <property type="match status" value="1"/>
</dbReference>
<feature type="coiled-coil region" evidence="8">
    <location>
        <begin position="174"/>
        <end position="215"/>
    </location>
</feature>
<feature type="domain" description="Helicase ATP-binding" evidence="9">
    <location>
        <begin position="557"/>
        <end position="666"/>
    </location>
</feature>
<dbReference type="RefSeq" id="WP_266123600.1">
    <property type="nucleotide sequence ID" value="NZ_JAJHNU010000004.1"/>
</dbReference>
<evidence type="ECO:0000256" key="1">
    <source>
        <dbReference type="ARBA" id="ARBA00012552"/>
    </source>
</evidence>
<evidence type="ECO:0000256" key="2">
    <source>
        <dbReference type="ARBA" id="ARBA00022741"/>
    </source>
</evidence>
<dbReference type="Proteomes" id="UP001168613">
    <property type="component" value="Unassembled WGS sequence"/>
</dbReference>
<dbReference type="CDD" id="cd18805">
    <property type="entry name" value="SF2_C_suv3"/>
    <property type="match status" value="1"/>
</dbReference>
<evidence type="ECO:0000259" key="10">
    <source>
        <dbReference type="PROSITE" id="PS51194"/>
    </source>
</evidence>
<gene>
    <name evidence="11" type="ORF">LMS43_12820</name>
</gene>
<evidence type="ECO:0000259" key="9">
    <source>
        <dbReference type="PROSITE" id="PS51192"/>
    </source>
</evidence>
<evidence type="ECO:0000256" key="3">
    <source>
        <dbReference type="ARBA" id="ARBA00022801"/>
    </source>
</evidence>
<dbReference type="Gene3D" id="3.40.50.300">
    <property type="entry name" value="P-loop containing nucleotide triphosphate hydrolases"/>
    <property type="match status" value="2"/>
</dbReference>
<accession>A0ABT8ELV1</accession>
<organism evidence="11 12">
    <name type="scientific">Alcaligenes endophyticus</name>
    <dbReference type="NCBI Taxonomy" id="1929088"/>
    <lineage>
        <taxon>Bacteria</taxon>
        <taxon>Pseudomonadati</taxon>
        <taxon>Pseudomonadota</taxon>
        <taxon>Betaproteobacteria</taxon>
        <taxon>Burkholderiales</taxon>
        <taxon>Alcaligenaceae</taxon>
        <taxon>Alcaligenes</taxon>
    </lineage>
</organism>
<dbReference type="CDD" id="cd17913">
    <property type="entry name" value="DEXQc_Suv3"/>
    <property type="match status" value="1"/>
</dbReference>
<dbReference type="InterPro" id="IPR022192">
    <property type="entry name" value="SUV3_C"/>
</dbReference>
<dbReference type="Gene3D" id="1.20.58.1080">
    <property type="match status" value="1"/>
</dbReference>
<dbReference type="InterPro" id="IPR001650">
    <property type="entry name" value="Helicase_C-like"/>
</dbReference>
<evidence type="ECO:0000313" key="12">
    <source>
        <dbReference type="Proteomes" id="UP001168613"/>
    </source>
</evidence>
<dbReference type="PANTHER" id="PTHR12131">
    <property type="entry name" value="ATP-DEPENDENT RNA AND DNA HELICASE"/>
    <property type="match status" value="1"/>
</dbReference>
<dbReference type="Pfam" id="PF22527">
    <property type="entry name" value="DEXQc_Suv3"/>
    <property type="match status" value="1"/>
</dbReference>
<evidence type="ECO:0000256" key="8">
    <source>
        <dbReference type="SAM" id="Coils"/>
    </source>
</evidence>
<keyword evidence="4" id="KW-0347">Helicase</keyword>
<dbReference type="InterPro" id="IPR044774">
    <property type="entry name" value="Suv3_DEXQc"/>
</dbReference>
<sequence length="1057" mass="119197">MAASGPDLSVTDSFSPLQDDLLAYPAWLDYPRLEATARRILKKGRFDERAAISSLLFKVWRLPEQAPLLSVVLEYELNQAGFVAHLQSRGAPQAVCECLQLLITMSRAACTEAEFVQAHVGLEHWRKALAAGIGSQEIMPSAPWTVSEQRERLMAIAIAWQAHPLVGAYRWQWQEEFERERRREQEQAQARREREQALERERAQQADQLAQARARLEQMFVQAGVGEDHFPETLFTALQSGAGARDFMTVHGRGASAAVLRDLYCLTDTAYRQLQRLQSEREAQLKAERAERWEWEQACIGSEATMALLGITRSEYEAWIADKRLPVVRVERGRAKKGGAALMHHPSQLAALTPELIDSWRTKDMAGMNARQRNAYQRSVDRARAQWLQAQVLERMEQQFSCHHEPDPDDPTRLRWLKDVFLPIYIADIDRPEWRANVQMSVALPLPRTLADQERLPGRLEVAFGAAAQTRLISLLQDTVEGFLSTQRPMVSAQAYRDLQQALRQVLEDGISQDAIQAGNLEAYLRHGPVRRILDQVEQQRAQDMLRLGDYPQTFTLARAIRRHVVFRLGPTNSGKTYEALQALMEARSGVYLAPLRLLAMEVRDRLTEAGIPCNLLTGEERVMVPGAQHTACTVEMMDPTMEVRVAVLDEVQMLADEQRGWAWTAALVGMPARTLFVCGDQSVLDPCLRVVKGLEESYELEYTQRKTPLEVMSQVVQAPRLKRDAPVAQGGRRQRQKEAAGVAKGDAVIAFTRKDVLTLSARYRAQGLSVASIYGALAPEVRRTESERFASGEADVLVATDAIGMGLNLPIRRVVFSTAWKFDGRRMRPLNATEVRQIAGRAGRYGLYPKGYVGAMDQADLNHIRQMLDEPLQEVSLRLPIAPAQAHILALADLLNTQSIGVLLQYFANKVASDNPLFQTAGLKDTIELGFWVDRLAGQLSLTEKFSFACAPVSVDKDHELDYYKRCLRAYVERHEMPMPAVPSWMKASSPARLEDAEMLSKQISLYAWLSMKFPDVYYQLRELLEFRSQLSRFIERSLLHQSGFGKTSKEAFGGP</sequence>
<reference evidence="11" key="1">
    <citation type="submission" date="2021-11" db="EMBL/GenBank/DDBJ databases">
        <title>Draft genome sequence of Alcaligenes endophyticus type strain CCUG 75668T.</title>
        <authorList>
            <person name="Salva-Serra F."/>
            <person name="Duran R.E."/>
            <person name="Seeger M."/>
            <person name="Moore E.R.B."/>
            <person name="Jaen-Luchoro D."/>
        </authorList>
    </citation>
    <scope>NUCLEOTIDE SEQUENCE</scope>
    <source>
        <strain evidence="11">CCUG 75668</strain>
    </source>
</reference>
<evidence type="ECO:0000256" key="5">
    <source>
        <dbReference type="ARBA" id="ARBA00022840"/>
    </source>
</evidence>
<evidence type="ECO:0000256" key="4">
    <source>
        <dbReference type="ARBA" id="ARBA00022806"/>
    </source>
</evidence>
<evidence type="ECO:0000313" key="11">
    <source>
        <dbReference type="EMBL" id="MDN4122170.1"/>
    </source>
</evidence>
<keyword evidence="2" id="KW-0547">Nucleotide-binding</keyword>
<keyword evidence="5" id="KW-0067">ATP-binding</keyword>
<evidence type="ECO:0000256" key="6">
    <source>
        <dbReference type="ARBA" id="ARBA00022946"/>
    </source>
</evidence>
<keyword evidence="8" id="KW-0175">Coiled coil</keyword>
<dbReference type="Pfam" id="PF12513">
    <property type="entry name" value="SUV3_C"/>
    <property type="match status" value="1"/>
</dbReference>
<keyword evidence="6" id="KW-0809">Transit peptide</keyword>
<proteinExistence type="predicted"/>
<feature type="domain" description="Helicase C-terminal" evidence="10">
    <location>
        <begin position="737"/>
        <end position="884"/>
    </location>
</feature>
<dbReference type="InterPro" id="IPR014001">
    <property type="entry name" value="Helicase_ATP-bd"/>
</dbReference>
<comment type="catalytic activity">
    <reaction evidence="7">
        <text>ATP + H2O = ADP + phosphate + H(+)</text>
        <dbReference type="Rhea" id="RHEA:13065"/>
        <dbReference type="ChEBI" id="CHEBI:15377"/>
        <dbReference type="ChEBI" id="CHEBI:15378"/>
        <dbReference type="ChEBI" id="CHEBI:30616"/>
        <dbReference type="ChEBI" id="CHEBI:43474"/>
        <dbReference type="ChEBI" id="CHEBI:456216"/>
        <dbReference type="EC" id="3.6.4.13"/>
    </reaction>
</comment>
<dbReference type="SUPFAM" id="SSF52540">
    <property type="entry name" value="P-loop containing nucleoside triphosphate hydrolases"/>
    <property type="match status" value="1"/>
</dbReference>
<dbReference type="SMART" id="SM00490">
    <property type="entry name" value="HELICc"/>
    <property type="match status" value="1"/>
</dbReference>
<dbReference type="PANTHER" id="PTHR12131:SF1">
    <property type="entry name" value="ATP-DEPENDENT RNA HELICASE SUPV3L1, MITOCHONDRIAL-RELATED"/>
    <property type="match status" value="1"/>
</dbReference>
<name>A0ABT8ELV1_9BURK</name>
<evidence type="ECO:0000256" key="7">
    <source>
        <dbReference type="ARBA" id="ARBA00047984"/>
    </source>
</evidence>
<dbReference type="Gene3D" id="1.20.272.40">
    <property type="match status" value="1"/>
</dbReference>
<comment type="caution">
    <text evidence="11">The sequence shown here is derived from an EMBL/GenBank/DDBJ whole genome shotgun (WGS) entry which is preliminary data.</text>
</comment>
<dbReference type="PROSITE" id="PS51194">
    <property type="entry name" value="HELICASE_CTER"/>
    <property type="match status" value="1"/>
</dbReference>
<dbReference type="EC" id="3.6.4.13" evidence="1"/>
<dbReference type="SMART" id="SM00487">
    <property type="entry name" value="DEXDc"/>
    <property type="match status" value="1"/>
</dbReference>